<dbReference type="Proteomes" id="UP000887576">
    <property type="component" value="Unplaced"/>
</dbReference>
<protein>
    <submittedName>
        <fullName evidence="2">Uncharacterized protein</fullName>
    </submittedName>
</protein>
<accession>A0AC34QCV2</accession>
<dbReference type="WBParaSite" id="JU765_v2.g15026.t1">
    <property type="protein sequence ID" value="JU765_v2.g15026.t1"/>
    <property type="gene ID" value="JU765_v2.g15026"/>
</dbReference>
<evidence type="ECO:0000313" key="2">
    <source>
        <dbReference type="WBParaSite" id="JU765_v2.g15026.t1"/>
    </source>
</evidence>
<reference evidence="2" key="1">
    <citation type="submission" date="2022-11" db="UniProtKB">
        <authorList>
            <consortium name="WormBaseParasite"/>
        </authorList>
    </citation>
    <scope>IDENTIFICATION</scope>
</reference>
<proteinExistence type="predicted"/>
<sequence length="200" mass="21694">MRLYIVIPAIFLIFSISGTVGDELDPVVNKITNLLSPFLTKAQLKTVLNKVFDLAWSGQTPEQIKSQILSIGMSTVNAQQKAKVMQVYQGISNELGGSAKAEALLNVLMNKLTAVLNPYINQMQTTIKNKKSAGKAAAKTAILKQGANFLTSANIQKAVNQVKAAFTQKQCDVAFKYLAPTYLKLGLYKFKSSKCTGTGN</sequence>
<organism evidence="1 2">
    <name type="scientific">Panagrolaimus sp. JU765</name>
    <dbReference type="NCBI Taxonomy" id="591449"/>
    <lineage>
        <taxon>Eukaryota</taxon>
        <taxon>Metazoa</taxon>
        <taxon>Ecdysozoa</taxon>
        <taxon>Nematoda</taxon>
        <taxon>Chromadorea</taxon>
        <taxon>Rhabditida</taxon>
        <taxon>Tylenchina</taxon>
        <taxon>Panagrolaimomorpha</taxon>
        <taxon>Panagrolaimoidea</taxon>
        <taxon>Panagrolaimidae</taxon>
        <taxon>Panagrolaimus</taxon>
    </lineage>
</organism>
<name>A0AC34QCV2_9BILA</name>
<evidence type="ECO:0000313" key="1">
    <source>
        <dbReference type="Proteomes" id="UP000887576"/>
    </source>
</evidence>